<reference evidence="1" key="1">
    <citation type="submission" date="2023-05" db="EMBL/GenBank/DDBJ databases">
        <authorList>
            <consortium name="ELIXIR-Norway"/>
        </authorList>
    </citation>
    <scope>NUCLEOTIDE SEQUENCE</scope>
</reference>
<sequence length="113" mass="12650">MSDTFLLLGGGVKVLGRLKHGSFLQSEQVRRVSEIEGEKESARWKLTVFCKLIFEVTPHHFCLILFVRSKSLNQVTHNQKRLHRASCKGMGITGSPCRSSLPQSSLISLITIL</sequence>
<organism evidence="1 2">
    <name type="scientific">Rangifer tarandus platyrhynchus</name>
    <name type="common">Svalbard reindeer</name>
    <dbReference type="NCBI Taxonomy" id="3082113"/>
    <lineage>
        <taxon>Eukaryota</taxon>
        <taxon>Metazoa</taxon>
        <taxon>Chordata</taxon>
        <taxon>Craniata</taxon>
        <taxon>Vertebrata</taxon>
        <taxon>Euteleostomi</taxon>
        <taxon>Mammalia</taxon>
        <taxon>Eutheria</taxon>
        <taxon>Laurasiatheria</taxon>
        <taxon>Artiodactyla</taxon>
        <taxon>Ruminantia</taxon>
        <taxon>Pecora</taxon>
        <taxon>Cervidae</taxon>
        <taxon>Odocoileinae</taxon>
        <taxon>Rangifer</taxon>
    </lineage>
</organism>
<name>A0AC59Y3I2_RANTA</name>
<evidence type="ECO:0000313" key="1">
    <source>
        <dbReference type="EMBL" id="CAM9350660.1"/>
    </source>
</evidence>
<protein>
    <submittedName>
        <fullName evidence="1">Uncharacterized protein</fullName>
    </submittedName>
</protein>
<evidence type="ECO:0000313" key="2">
    <source>
        <dbReference type="Proteomes" id="UP001162501"/>
    </source>
</evidence>
<dbReference type="Proteomes" id="UP001162501">
    <property type="component" value="Chromosome 1"/>
</dbReference>
<dbReference type="EMBL" id="OX596085">
    <property type="protein sequence ID" value="CAM9350660.1"/>
    <property type="molecule type" value="Genomic_DNA"/>
</dbReference>
<gene>
    <name evidence="1" type="ORF">MRATA1EN22A_LOCUS1336</name>
</gene>
<proteinExistence type="predicted"/>
<accession>A0AC59Y3I2</accession>
<reference evidence="1" key="2">
    <citation type="submission" date="2025-03" db="EMBL/GenBank/DDBJ databases">
        <authorList>
            <consortium name="ELIXIR-Norway"/>
            <consortium name="Elixir Norway"/>
        </authorList>
    </citation>
    <scope>NUCLEOTIDE SEQUENCE</scope>
</reference>